<feature type="transmembrane region" description="Helical" evidence="3">
    <location>
        <begin position="12"/>
        <end position="33"/>
    </location>
</feature>
<dbReference type="Gene3D" id="1.20.5.1700">
    <property type="match status" value="1"/>
</dbReference>
<evidence type="ECO:0000313" key="4">
    <source>
        <dbReference type="EMBL" id="AXV06015.1"/>
    </source>
</evidence>
<accession>A0A346XUW8</accession>
<dbReference type="KEGG" id="euz:DVS28_a1316"/>
<dbReference type="SUPFAM" id="SSF50199">
    <property type="entry name" value="Staphylococcal nuclease"/>
    <property type="match status" value="1"/>
</dbReference>
<dbReference type="EMBL" id="CP031165">
    <property type="protein sequence ID" value="AXV06015.1"/>
    <property type="molecule type" value="Genomic_DNA"/>
</dbReference>
<keyword evidence="1" id="KW-0175">Coiled coil</keyword>
<sequence>MVDRPSLPTPSPMVIGTVVAVLVIVVVTVWAAGNGAQGDIDAAVQRASAADATAAELRGDLAELRGDLQDRAGEIDRLRDELEALTTELAQSRAAGSEAADVADAAAAAEADANEDAATASSLAEVTSAVAEADDVEIALHVTDVVDGNVLVGFDLREMLADGPDAGRAIQVRLAGTDAPAPGDCRHTQSSALTEAWLEATDGDVLLRRPADAPETDALGRRLAEVLALSNPDSSLNVTLTVAGEAILDTDQVDDDPFLTERLRVAQASAEGTGVGVWGCAESVLLGTAPAPTTSPGATPTADPSPTPTG</sequence>
<keyword evidence="3" id="KW-0812">Transmembrane</keyword>
<gene>
    <name evidence="4" type="ORF">DVS28_a1316</name>
</gene>
<reference evidence="4 5" key="1">
    <citation type="submission" date="2018-09" db="EMBL/GenBank/DDBJ databases">
        <title>Complete genome sequence of Euzebya sp. DY32-46 isolated from seawater of Pacific Ocean.</title>
        <authorList>
            <person name="Xu L."/>
            <person name="Wu Y.-H."/>
            <person name="Xu X.-W."/>
        </authorList>
    </citation>
    <scope>NUCLEOTIDE SEQUENCE [LARGE SCALE GENOMIC DNA]</scope>
    <source>
        <strain evidence="4 5">DY32-46</strain>
    </source>
</reference>
<dbReference type="InterPro" id="IPR035437">
    <property type="entry name" value="SNase_OB-fold_sf"/>
</dbReference>
<feature type="region of interest" description="Disordered" evidence="2">
    <location>
        <begin position="288"/>
        <end position="310"/>
    </location>
</feature>
<keyword evidence="3" id="KW-1133">Transmembrane helix</keyword>
<evidence type="ECO:0000313" key="5">
    <source>
        <dbReference type="Proteomes" id="UP000264006"/>
    </source>
</evidence>
<proteinExistence type="predicted"/>
<dbReference type="AlphaFoldDB" id="A0A346XUW8"/>
<dbReference type="Gene3D" id="2.40.50.90">
    <property type="match status" value="1"/>
</dbReference>
<feature type="coiled-coil region" evidence="1">
    <location>
        <begin position="61"/>
        <end position="95"/>
    </location>
</feature>
<keyword evidence="3" id="KW-0472">Membrane</keyword>
<dbReference type="Proteomes" id="UP000264006">
    <property type="component" value="Chromosome"/>
</dbReference>
<evidence type="ECO:0000256" key="1">
    <source>
        <dbReference type="SAM" id="Coils"/>
    </source>
</evidence>
<feature type="compositionally biased region" description="Low complexity" evidence="2">
    <location>
        <begin position="288"/>
        <end position="302"/>
    </location>
</feature>
<name>A0A346XUW8_9ACTN</name>
<evidence type="ECO:0000256" key="3">
    <source>
        <dbReference type="SAM" id="Phobius"/>
    </source>
</evidence>
<protein>
    <submittedName>
        <fullName evidence="4">Uncharacterized protein</fullName>
    </submittedName>
</protein>
<organism evidence="4 5">
    <name type="scientific">Euzebya pacifica</name>
    <dbReference type="NCBI Taxonomy" id="1608957"/>
    <lineage>
        <taxon>Bacteria</taxon>
        <taxon>Bacillati</taxon>
        <taxon>Actinomycetota</taxon>
        <taxon>Nitriliruptoria</taxon>
        <taxon>Euzebyales</taxon>
    </lineage>
</organism>
<evidence type="ECO:0000256" key="2">
    <source>
        <dbReference type="SAM" id="MobiDB-lite"/>
    </source>
</evidence>
<dbReference type="RefSeq" id="WP_164710013.1">
    <property type="nucleotide sequence ID" value="NZ_CAXIBR010000089.1"/>
</dbReference>
<keyword evidence="5" id="KW-1185">Reference proteome</keyword>